<accession>R9PP19</accession>
<dbReference type="Proteomes" id="UP000014461">
    <property type="component" value="Unassembled WGS sequence"/>
</dbReference>
<organism evidence="1 2">
    <name type="scientific">Agarivorans albus MKT 106</name>
    <dbReference type="NCBI Taxonomy" id="1331007"/>
    <lineage>
        <taxon>Bacteria</taxon>
        <taxon>Pseudomonadati</taxon>
        <taxon>Pseudomonadota</taxon>
        <taxon>Gammaproteobacteria</taxon>
        <taxon>Alteromonadales</taxon>
        <taxon>Alteromonadaceae</taxon>
        <taxon>Agarivorans</taxon>
    </lineage>
</organism>
<proteinExistence type="predicted"/>
<reference evidence="1" key="1">
    <citation type="journal article" date="2013" name="Genome Announc.">
        <title>Draft Genome Sequence of Agarivorans albus Strain MKT 106T, an Agarolytic Marine Bacterium.</title>
        <authorList>
            <person name="Yasuike M."/>
            <person name="Nakamura Y."/>
            <person name="Kai W."/>
            <person name="Fujiwara A."/>
            <person name="Fukui Y."/>
            <person name="Satomi M."/>
            <person name="Sano M."/>
        </authorList>
    </citation>
    <scope>NUCLEOTIDE SEQUENCE [LARGE SCALE GENOMIC DNA]</scope>
</reference>
<sequence length="40" mass="4417">MKTPITFYKGFVARKPALKAITKKRATFLKAELVANSACC</sequence>
<dbReference type="EMBL" id="BARX01000022">
    <property type="protein sequence ID" value="GAD03028.1"/>
    <property type="molecule type" value="Genomic_DNA"/>
</dbReference>
<evidence type="ECO:0000313" key="2">
    <source>
        <dbReference type="Proteomes" id="UP000014461"/>
    </source>
</evidence>
<comment type="caution">
    <text evidence="1">The sequence shown here is derived from an EMBL/GenBank/DDBJ whole genome shotgun (WGS) entry which is preliminary data.</text>
</comment>
<gene>
    <name evidence="1" type="ORF">AALB_3108</name>
</gene>
<dbReference type="AlphaFoldDB" id="R9PP19"/>
<evidence type="ECO:0000313" key="1">
    <source>
        <dbReference type="EMBL" id="GAD03028.1"/>
    </source>
</evidence>
<name>R9PP19_AGAAL</name>
<protein>
    <submittedName>
        <fullName evidence="1">Uncharacterized protein</fullName>
    </submittedName>
</protein>
<dbReference type="STRING" id="1331007.AALB_3108"/>
<keyword evidence="2" id="KW-1185">Reference proteome</keyword>